<evidence type="ECO:0000313" key="1">
    <source>
        <dbReference type="EMBL" id="KAJ5104908.1"/>
    </source>
</evidence>
<comment type="caution">
    <text evidence="1">The sequence shown here is derived from an EMBL/GenBank/DDBJ whole genome shotgun (WGS) entry which is preliminary data.</text>
</comment>
<reference evidence="1" key="2">
    <citation type="journal article" date="2023" name="IMA Fungus">
        <title>Comparative genomic study of the Penicillium genus elucidates a diverse pangenome and 15 lateral gene transfer events.</title>
        <authorList>
            <person name="Petersen C."/>
            <person name="Sorensen T."/>
            <person name="Nielsen M.R."/>
            <person name="Sondergaard T.E."/>
            <person name="Sorensen J.L."/>
            <person name="Fitzpatrick D.A."/>
            <person name="Frisvad J.C."/>
            <person name="Nielsen K.L."/>
        </authorList>
    </citation>
    <scope>NUCLEOTIDE SEQUENCE</scope>
    <source>
        <strain evidence="1">IBT 34128</strain>
    </source>
</reference>
<dbReference type="AlphaFoldDB" id="A0A9W9KGP7"/>
<reference evidence="1" key="1">
    <citation type="submission" date="2022-11" db="EMBL/GenBank/DDBJ databases">
        <authorList>
            <person name="Petersen C."/>
        </authorList>
    </citation>
    <scope>NUCLEOTIDE SEQUENCE</scope>
    <source>
        <strain evidence="1">IBT 34128</strain>
    </source>
</reference>
<evidence type="ECO:0000313" key="2">
    <source>
        <dbReference type="Proteomes" id="UP001141434"/>
    </source>
</evidence>
<sequence>MAKSTRCLDGQFTQIERLITEDLSLFMERPALNIQDQEILSKFLSVMEWLDTEACGHEGLEDEILCPEEWGQENWGDEAWSREGEDVEVLNIKGVA</sequence>
<gene>
    <name evidence="1" type="ORF">NUU61_002255</name>
</gene>
<accession>A0A9W9KGP7</accession>
<dbReference type="RefSeq" id="XP_056513904.1">
    <property type="nucleotide sequence ID" value="XM_056652837.1"/>
</dbReference>
<name>A0A9W9KGP7_9EURO</name>
<proteinExistence type="predicted"/>
<dbReference type="GeneID" id="81392005"/>
<organism evidence="1 2">
    <name type="scientific">Penicillium alfredii</name>
    <dbReference type="NCBI Taxonomy" id="1506179"/>
    <lineage>
        <taxon>Eukaryota</taxon>
        <taxon>Fungi</taxon>
        <taxon>Dikarya</taxon>
        <taxon>Ascomycota</taxon>
        <taxon>Pezizomycotina</taxon>
        <taxon>Eurotiomycetes</taxon>
        <taxon>Eurotiomycetidae</taxon>
        <taxon>Eurotiales</taxon>
        <taxon>Aspergillaceae</taxon>
        <taxon>Penicillium</taxon>
    </lineage>
</organism>
<dbReference type="EMBL" id="JAPMSZ010000004">
    <property type="protein sequence ID" value="KAJ5104908.1"/>
    <property type="molecule type" value="Genomic_DNA"/>
</dbReference>
<protein>
    <submittedName>
        <fullName evidence="1">Uncharacterized protein</fullName>
    </submittedName>
</protein>
<keyword evidence="2" id="KW-1185">Reference proteome</keyword>
<dbReference type="Proteomes" id="UP001141434">
    <property type="component" value="Unassembled WGS sequence"/>
</dbReference>